<dbReference type="PANTHER" id="PTHR43646">
    <property type="entry name" value="GLYCOSYLTRANSFERASE"/>
    <property type="match status" value="1"/>
</dbReference>
<reference evidence="7 8" key="1">
    <citation type="submission" date="2018-07" db="EMBL/GenBank/DDBJ databases">
        <title>Pseudomonas laoshanensis sp. nov., isolated from soil.</title>
        <authorList>
            <person name="Sun J."/>
            <person name="Yu L."/>
            <person name="Wang M."/>
            <person name="Zhang C."/>
        </authorList>
    </citation>
    <scope>NUCLEOTIDE SEQUENCE [LARGE SCALE GENOMIC DNA]</scope>
    <source>
        <strain evidence="7 8">Y22</strain>
    </source>
</reference>
<keyword evidence="5" id="KW-0472">Membrane</keyword>
<dbReference type="EMBL" id="QOVF01000001">
    <property type="protein sequence ID" value="KAA0696263.1"/>
    <property type="molecule type" value="Genomic_DNA"/>
</dbReference>
<name>A0A7V7GW27_9GAMM</name>
<dbReference type="Gene3D" id="3.90.550.10">
    <property type="entry name" value="Spore Coat Polysaccharide Biosynthesis Protein SpsA, Chain A"/>
    <property type="match status" value="1"/>
</dbReference>
<dbReference type="PANTHER" id="PTHR43646:SF2">
    <property type="entry name" value="GLYCOSYLTRANSFERASE 2-LIKE DOMAIN-CONTAINING PROTEIN"/>
    <property type="match status" value="1"/>
</dbReference>
<protein>
    <submittedName>
        <fullName evidence="7">Glycosyltransferase family 2 protein</fullName>
    </submittedName>
</protein>
<evidence type="ECO:0000256" key="2">
    <source>
        <dbReference type="ARBA" id="ARBA00022475"/>
    </source>
</evidence>
<evidence type="ECO:0000256" key="1">
    <source>
        <dbReference type="ARBA" id="ARBA00004236"/>
    </source>
</evidence>
<evidence type="ECO:0000256" key="5">
    <source>
        <dbReference type="ARBA" id="ARBA00023136"/>
    </source>
</evidence>
<comment type="subcellular location">
    <subcellularLocation>
        <location evidence="1">Cell membrane</location>
    </subcellularLocation>
</comment>
<evidence type="ECO:0000256" key="4">
    <source>
        <dbReference type="ARBA" id="ARBA00022679"/>
    </source>
</evidence>
<dbReference type="GO" id="GO:0005886">
    <property type="term" value="C:plasma membrane"/>
    <property type="evidence" value="ECO:0007669"/>
    <property type="project" value="UniProtKB-SubCell"/>
</dbReference>
<dbReference type="SUPFAM" id="SSF53448">
    <property type="entry name" value="Nucleotide-diphospho-sugar transferases"/>
    <property type="match status" value="1"/>
</dbReference>
<dbReference type="Proteomes" id="UP000463138">
    <property type="component" value="Unassembled WGS sequence"/>
</dbReference>
<evidence type="ECO:0000259" key="6">
    <source>
        <dbReference type="Pfam" id="PF00535"/>
    </source>
</evidence>
<dbReference type="InterPro" id="IPR029044">
    <property type="entry name" value="Nucleotide-diphossugar_trans"/>
</dbReference>
<dbReference type="GO" id="GO:0016757">
    <property type="term" value="F:glycosyltransferase activity"/>
    <property type="evidence" value="ECO:0007669"/>
    <property type="project" value="UniProtKB-KW"/>
</dbReference>
<gene>
    <name evidence="7" type="ORF">DT594_02580</name>
</gene>
<dbReference type="CDD" id="cd00761">
    <property type="entry name" value="Glyco_tranf_GTA_type"/>
    <property type="match status" value="1"/>
</dbReference>
<feature type="domain" description="Glycosyltransferase 2-like" evidence="6">
    <location>
        <begin position="4"/>
        <end position="147"/>
    </location>
</feature>
<dbReference type="AlphaFoldDB" id="A0A7V7GW27"/>
<keyword evidence="8" id="KW-1185">Reference proteome</keyword>
<proteinExistence type="predicted"/>
<evidence type="ECO:0000313" key="7">
    <source>
        <dbReference type="EMBL" id="KAA0696263.1"/>
    </source>
</evidence>
<dbReference type="OrthoDB" id="9777873at2"/>
<sequence>MIGVIVPAHNEEALLADCLRSVQAAGRHADLLGETVCVVVVLDTCEDRSAAIANSFGADILEVQERNVGHARRVGAEWLLAKGARWLAITDADTLVPEDWISCQLSFKADAVCGTVRIDCWEDLPDTVRYRYAQEYQQREEHRHIHGANLGVCSQAYQRVGGFLSLVAHEDVALVRALEQAGARIAWTALNTVSTSARLTARARGGFGDYLKALAAETVAAGVQVATSRPLR</sequence>
<accession>A0A7V7GW27</accession>
<keyword evidence="2" id="KW-1003">Cell membrane</keyword>
<dbReference type="Pfam" id="PF00535">
    <property type="entry name" value="Glycos_transf_2"/>
    <property type="match status" value="1"/>
</dbReference>
<dbReference type="InterPro" id="IPR001173">
    <property type="entry name" value="Glyco_trans_2-like"/>
</dbReference>
<organism evidence="7 8">
    <name type="scientific">Halopseudomonas laoshanensis</name>
    <dbReference type="NCBI Taxonomy" id="2268758"/>
    <lineage>
        <taxon>Bacteria</taxon>
        <taxon>Pseudomonadati</taxon>
        <taxon>Pseudomonadota</taxon>
        <taxon>Gammaproteobacteria</taxon>
        <taxon>Pseudomonadales</taxon>
        <taxon>Pseudomonadaceae</taxon>
        <taxon>Halopseudomonas</taxon>
    </lineage>
</organism>
<comment type="caution">
    <text evidence="7">The sequence shown here is derived from an EMBL/GenBank/DDBJ whole genome shotgun (WGS) entry which is preliminary data.</text>
</comment>
<evidence type="ECO:0000256" key="3">
    <source>
        <dbReference type="ARBA" id="ARBA00022676"/>
    </source>
</evidence>
<keyword evidence="4 7" id="KW-0808">Transferase</keyword>
<keyword evidence="3" id="KW-0328">Glycosyltransferase</keyword>
<dbReference type="RefSeq" id="WP_149331228.1">
    <property type="nucleotide sequence ID" value="NZ_QOVF01000001.1"/>
</dbReference>
<evidence type="ECO:0000313" key="8">
    <source>
        <dbReference type="Proteomes" id="UP000463138"/>
    </source>
</evidence>